<name>A0A3M0M742_9RHOB</name>
<dbReference type="SMART" id="SM00260">
    <property type="entry name" value="CheW"/>
    <property type="match status" value="1"/>
</dbReference>
<dbReference type="GO" id="GO:0006935">
    <property type="term" value="P:chemotaxis"/>
    <property type="evidence" value="ECO:0007669"/>
    <property type="project" value="InterPro"/>
</dbReference>
<protein>
    <recommendedName>
        <fullName evidence="1">CheW-like domain-containing protein</fullName>
    </recommendedName>
</protein>
<keyword evidence="3" id="KW-1185">Reference proteome</keyword>
<dbReference type="EMBL" id="QOKZ01000012">
    <property type="protein sequence ID" value="RMC31340.1"/>
    <property type="molecule type" value="Genomic_DNA"/>
</dbReference>
<dbReference type="Proteomes" id="UP000273516">
    <property type="component" value="Unassembled WGS sequence"/>
</dbReference>
<dbReference type="Pfam" id="PF01584">
    <property type="entry name" value="CheW"/>
    <property type="match status" value="1"/>
</dbReference>
<dbReference type="InterPro" id="IPR002545">
    <property type="entry name" value="CheW-lke_dom"/>
</dbReference>
<feature type="domain" description="CheW-like" evidence="1">
    <location>
        <begin position="74"/>
        <end position="217"/>
    </location>
</feature>
<gene>
    <name evidence="2" type="ORF">C9E81_20615</name>
</gene>
<dbReference type="InterPro" id="IPR036061">
    <property type="entry name" value="CheW-like_dom_sf"/>
</dbReference>
<dbReference type="Gene3D" id="2.40.50.180">
    <property type="entry name" value="CheA-289, Domain 4"/>
    <property type="match status" value="1"/>
</dbReference>
<comment type="caution">
    <text evidence="2">The sequence shown here is derived from an EMBL/GenBank/DDBJ whole genome shotgun (WGS) entry which is preliminary data.</text>
</comment>
<dbReference type="PANTHER" id="PTHR22617">
    <property type="entry name" value="CHEMOTAXIS SENSOR HISTIDINE KINASE-RELATED"/>
    <property type="match status" value="1"/>
</dbReference>
<evidence type="ECO:0000313" key="2">
    <source>
        <dbReference type="EMBL" id="RMC31340.1"/>
    </source>
</evidence>
<dbReference type="GO" id="GO:0007165">
    <property type="term" value="P:signal transduction"/>
    <property type="evidence" value="ECO:0007669"/>
    <property type="project" value="InterPro"/>
</dbReference>
<dbReference type="OrthoDB" id="3291462at2"/>
<evidence type="ECO:0000259" key="1">
    <source>
        <dbReference type="PROSITE" id="PS50851"/>
    </source>
</evidence>
<accession>A0A3M0M742</accession>
<evidence type="ECO:0000313" key="3">
    <source>
        <dbReference type="Proteomes" id="UP000273516"/>
    </source>
</evidence>
<dbReference type="PANTHER" id="PTHR22617:SF23">
    <property type="entry name" value="CHEMOTAXIS PROTEIN CHEW"/>
    <property type="match status" value="1"/>
</dbReference>
<proteinExistence type="predicted"/>
<dbReference type="Gene3D" id="2.30.30.40">
    <property type="entry name" value="SH3 Domains"/>
    <property type="match status" value="1"/>
</dbReference>
<dbReference type="GO" id="GO:0005829">
    <property type="term" value="C:cytosol"/>
    <property type="evidence" value="ECO:0007669"/>
    <property type="project" value="TreeGrafter"/>
</dbReference>
<dbReference type="PROSITE" id="PS50851">
    <property type="entry name" value="CHEW"/>
    <property type="match status" value="1"/>
</dbReference>
<reference evidence="2 3" key="1">
    <citation type="submission" date="2018-07" db="EMBL/GenBank/DDBJ databases">
        <authorList>
            <person name="Zhang Y."/>
            <person name="Wang L."/>
            <person name="Ma S."/>
        </authorList>
    </citation>
    <scope>NUCLEOTIDE SEQUENCE [LARGE SCALE GENOMIC DNA]</scope>
    <source>
        <strain evidence="2 3">4-2</strain>
    </source>
</reference>
<sequence length="223" mass="23825">MPSRAGWRWIWAATSSPTRISNAIDPTAGAPPAPRFPFPRPGALFSMSELLADAPSLPADDWEPGDDNAQTTEPHTYVTFELAGQIFAVDVANVREILDLQPISRLPNAPADLLGMIDVRGEGIAVIDLPSHLGLMHQANPGDGRIVVFELGADRRKPVGVIADHVLSVVAIADADIEPAPDAMTRWRSDAMIGVARVDGQLTMMLALDRLFTGAASGPFDFA</sequence>
<dbReference type="InterPro" id="IPR039315">
    <property type="entry name" value="CheW"/>
</dbReference>
<dbReference type="SUPFAM" id="SSF50341">
    <property type="entry name" value="CheW-like"/>
    <property type="match status" value="1"/>
</dbReference>
<dbReference type="AlphaFoldDB" id="A0A3M0M742"/>
<organism evidence="2 3">
    <name type="scientific">Paracoccus alkanivorans</name>
    <dbReference type="NCBI Taxonomy" id="2116655"/>
    <lineage>
        <taxon>Bacteria</taxon>
        <taxon>Pseudomonadati</taxon>
        <taxon>Pseudomonadota</taxon>
        <taxon>Alphaproteobacteria</taxon>
        <taxon>Rhodobacterales</taxon>
        <taxon>Paracoccaceae</taxon>
        <taxon>Paracoccus</taxon>
    </lineage>
</organism>